<sequence length="62" mass="6902">MLDVRTQRVIRISGIWQGLVSACGANCRNPRCGRTMASSLKFNPDDADYDDVDDVDVDDVVR</sequence>
<dbReference type="EMBL" id="CACRXK020000519">
    <property type="protein sequence ID" value="CAB3982586.1"/>
    <property type="molecule type" value="Genomic_DNA"/>
</dbReference>
<evidence type="ECO:0000256" key="1">
    <source>
        <dbReference type="SAM" id="MobiDB-lite"/>
    </source>
</evidence>
<comment type="caution">
    <text evidence="2">The sequence shown here is derived from an EMBL/GenBank/DDBJ whole genome shotgun (WGS) entry which is preliminary data.</text>
</comment>
<evidence type="ECO:0000313" key="3">
    <source>
        <dbReference type="Proteomes" id="UP001152795"/>
    </source>
</evidence>
<accession>A0A7D9HHB4</accession>
<evidence type="ECO:0000313" key="2">
    <source>
        <dbReference type="EMBL" id="CAB3982586.1"/>
    </source>
</evidence>
<name>A0A7D9HHB4_PARCT</name>
<protein>
    <submittedName>
        <fullName evidence="2">Uncharacterized protein</fullName>
    </submittedName>
</protein>
<gene>
    <name evidence="2" type="ORF">PACLA_8A034504</name>
</gene>
<dbReference type="PROSITE" id="PS51257">
    <property type="entry name" value="PROKAR_LIPOPROTEIN"/>
    <property type="match status" value="1"/>
</dbReference>
<organism evidence="2 3">
    <name type="scientific">Paramuricea clavata</name>
    <name type="common">Red gorgonian</name>
    <name type="synonym">Violescent sea-whip</name>
    <dbReference type="NCBI Taxonomy" id="317549"/>
    <lineage>
        <taxon>Eukaryota</taxon>
        <taxon>Metazoa</taxon>
        <taxon>Cnidaria</taxon>
        <taxon>Anthozoa</taxon>
        <taxon>Octocorallia</taxon>
        <taxon>Malacalcyonacea</taxon>
        <taxon>Plexauridae</taxon>
        <taxon>Paramuricea</taxon>
    </lineage>
</organism>
<dbReference type="AlphaFoldDB" id="A0A7D9HHB4"/>
<proteinExistence type="predicted"/>
<feature type="region of interest" description="Disordered" evidence="1">
    <location>
        <begin position="40"/>
        <end position="62"/>
    </location>
</feature>
<feature type="compositionally biased region" description="Acidic residues" evidence="1">
    <location>
        <begin position="45"/>
        <end position="62"/>
    </location>
</feature>
<reference evidence="2" key="1">
    <citation type="submission" date="2020-04" db="EMBL/GenBank/DDBJ databases">
        <authorList>
            <person name="Alioto T."/>
            <person name="Alioto T."/>
            <person name="Gomez Garrido J."/>
        </authorList>
    </citation>
    <scope>NUCLEOTIDE SEQUENCE</scope>
    <source>
        <strain evidence="2">A484AB</strain>
    </source>
</reference>
<dbReference type="Proteomes" id="UP001152795">
    <property type="component" value="Unassembled WGS sequence"/>
</dbReference>
<keyword evidence="3" id="KW-1185">Reference proteome</keyword>